<name>A0A2K2HB16_9BACT</name>
<dbReference type="Pfam" id="PF03886">
    <property type="entry name" value="ABC_trans_aux"/>
    <property type="match status" value="1"/>
</dbReference>
<dbReference type="PROSITE" id="PS51257">
    <property type="entry name" value="PROKAR_LIPOPROTEIN"/>
    <property type="match status" value="1"/>
</dbReference>
<gene>
    <name evidence="2" type="ORF">C2E25_06980</name>
</gene>
<evidence type="ECO:0000259" key="1">
    <source>
        <dbReference type="Pfam" id="PF03886"/>
    </source>
</evidence>
<dbReference type="Gene3D" id="3.40.50.10610">
    <property type="entry name" value="ABC-type transport auxiliary lipoprotein component"/>
    <property type="match status" value="1"/>
</dbReference>
<dbReference type="RefSeq" id="WP_103115044.1">
    <property type="nucleotide sequence ID" value="NZ_PPFX01000012.1"/>
</dbReference>
<dbReference type="AlphaFoldDB" id="A0A2K2HB16"/>
<proteinExistence type="predicted"/>
<reference evidence="2 3" key="1">
    <citation type="journal article" date="2018" name="Genome Announc.">
        <title>Genome Sequence of Geothermobacter sp. HR-1 Iron Reducer from the Loihi Seamount.</title>
        <authorList>
            <person name="Smith H."/>
            <person name="Abuyen K."/>
            <person name="Tremblay J."/>
            <person name="Savalia P."/>
            <person name="Perez-Rodriguez I."/>
            <person name="Emerson D."/>
            <person name="Tully B."/>
            <person name="Amend J."/>
        </authorList>
    </citation>
    <scope>NUCLEOTIDE SEQUENCE [LARGE SCALE GENOMIC DNA]</scope>
    <source>
        <strain evidence="2 3">HR-1</strain>
    </source>
</reference>
<evidence type="ECO:0000313" key="3">
    <source>
        <dbReference type="Proteomes" id="UP000236340"/>
    </source>
</evidence>
<feature type="domain" description="ABC-type transport auxiliary lipoprotein component" evidence="1">
    <location>
        <begin position="42"/>
        <end position="181"/>
    </location>
</feature>
<comment type="caution">
    <text evidence="2">The sequence shown here is derived from an EMBL/GenBank/DDBJ whole genome shotgun (WGS) entry which is preliminary data.</text>
</comment>
<dbReference type="InterPro" id="IPR005586">
    <property type="entry name" value="ABC_trans_aux"/>
</dbReference>
<dbReference type="Proteomes" id="UP000236340">
    <property type="component" value="Unassembled WGS sequence"/>
</dbReference>
<sequence length="192" mass="21703">MRPLLFLLLLGLAGCVNIGQGTTPSRHYLIPSLADKSLQALQRPATTPSLSLAPVTLAGYLDRPQLVRRRGNRLEMAPFDRWGEPLDEQVRRVIGENLDRLLSGLQWKQRDSDYRLAIDLQRLDAASGQARLQLSWLLEDRSGKLLAQGSFDKREPLTDDSAETLVARYGSLLEMFSRDLARQLAQRHFQPE</sequence>
<organism evidence="2 3">
    <name type="scientific">Geothermobacter hydrogeniphilus</name>
    <dbReference type="NCBI Taxonomy" id="1969733"/>
    <lineage>
        <taxon>Bacteria</taxon>
        <taxon>Pseudomonadati</taxon>
        <taxon>Thermodesulfobacteriota</taxon>
        <taxon>Desulfuromonadia</taxon>
        <taxon>Desulfuromonadales</taxon>
        <taxon>Geothermobacteraceae</taxon>
        <taxon>Geothermobacter</taxon>
    </lineage>
</organism>
<evidence type="ECO:0000313" key="2">
    <source>
        <dbReference type="EMBL" id="PNU20457.1"/>
    </source>
</evidence>
<dbReference type="EMBL" id="PPFX01000012">
    <property type="protein sequence ID" value="PNU20457.1"/>
    <property type="molecule type" value="Genomic_DNA"/>
</dbReference>
<dbReference type="OrthoDB" id="5372878at2"/>
<protein>
    <recommendedName>
        <fullName evidence="1">ABC-type transport auxiliary lipoprotein component domain-containing protein</fullName>
    </recommendedName>
</protein>
<accession>A0A2K2HB16</accession>
<dbReference type="SUPFAM" id="SSF159594">
    <property type="entry name" value="XCC0632-like"/>
    <property type="match status" value="1"/>
</dbReference>